<evidence type="ECO:0008006" key="5">
    <source>
        <dbReference type="Google" id="ProtNLM"/>
    </source>
</evidence>
<reference evidence="4" key="3">
    <citation type="submission" date="2016-11" db="UniProtKB">
        <authorList>
            <consortium name="WormBaseParasite"/>
        </authorList>
    </citation>
    <scope>IDENTIFICATION</scope>
    <source>
        <strain evidence="4">pt0022</strain>
    </source>
</reference>
<reference evidence="2" key="2">
    <citation type="submission" date="2012-08" db="EMBL/GenBank/DDBJ databases">
        <title>The Genome Sequence of Wuchereria bancrofti.</title>
        <authorList>
            <consortium name="The Broad Institute Genome Sequencing Platform"/>
            <consortium name="Broad Institute Genome Sequencing Center for Infectious Disease"/>
            <person name="Nutman T.B."/>
            <person name="Fink D.L."/>
            <person name="Russ C."/>
            <person name="Young S."/>
            <person name="Zeng Q."/>
            <person name="Koehrsen M."/>
            <person name="Alvarado L."/>
            <person name="Berlin A."/>
            <person name="Borenstein D."/>
            <person name="Chapman S.B."/>
            <person name="Chen Z."/>
            <person name="Engels R."/>
            <person name="Freedman E."/>
            <person name="Gellesch M."/>
            <person name="Goldberg J."/>
            <person name="Griggs A."/>
            <person name="Gujja S."/>
            <person name="Heilman E.R."/>
            <person name="Heiman D."/>
            <person name="Hepburn T."/>
            <person name="Howarth C."/>
            <person name="Jen D."/>
            <person name="Larson L."/>
            <person name="Lewis B."/>
            <person name="Mehta T."/>
            <person name="Park D."/>
            <person name="Pearson M."/>
            <person name="Richards J."/>
            <person name="Roberts A."/>
            <person name="Saif S."/>
            <person name="Shea T."/>
            <person name="Shenoy N."/>
            <person name="Sisk P."/>
            <person name="Stolte C."/>
            <person name="Sykes S."/>
            <person name="Walk T."/>
            <person name="White J."/>
            <person name="Yandava C."/>
            <person name="Haas B."/>
            <person name="Henn M.R."/>
            <person name="Nusbaum C."/>
            <person name="Birren B."/>
        </authorList>
    </citation>
    <scope>NUCLEOTIDE SEQUENCE</scope>
</reference>
<evidence type="ECO:0000313" key="2">
    <source>
        <dbReference type="EMBL" id="EJW88533.1"/>
    </source>
</evidence>
<dbReference type="Proteomes" id="UP000004810">
    <property type="component" value="Unassembled WGS sequence"/>
</dbReference>
<dbReference type="STRING" id="6293.J9F237"/>
<keyword evidence="1" id="KW-0732">Signal</keyword>
<protein>
    <recommendedName>
        <fullName evidence="5">Ig-like domain-containing protein</fullName>
    </recommendedName>
</protein>
<name>J9F237_WUCBA</name>
<gene>
    <name evidence="2" type="ORF">WUBG_00558</name>
</gene>
<sequence length="466" mass="53775">MGIMCSVIVVLMIVFDAESLLDEENVVPDLAPHIDNPMEFEFIEDVHKKQYLKSLFTESFYEPNCDDKPNVSIKPIYFWPGQRIDLRCVMCRRAFTFNGLIKHWWFMPAKDVEDALGDMKNLKNSAKWNQQLLTLSADYGENRWRDFGAMPSDSGTGTNPRSQTILIQRRGMLILLQPTSENEGLYRCLDVASRNVLHFIYYLIAMQPLFIYLKPGDEQISQIETECPESQGFPDSNWKFRHVPPTYIRDAFRMCAMNWTSCLDWVVSDKNMNEEVSWNLHGHSIDAKLAEKYVNLKIQLQWSEWSSCEQGTTVRTREGHCYLRKIDASKDIGQLVEGVFAAYDLFNWVTKLKNHMSKIPEFTITGIRLYSGLVSKLIHEGAFGDDKTYDDCYSMSDMFFKKPKAAKRWISAIFAAFGVDNVESMLKTSNRLCLYYYSKPTIRVDKAPASVFVGTHLVDTQRCPVL</sequence>
<organism evidence="2 3">
    <name type="scientific">Wuchereria bancrofti</name>
    <dbReference type="NCBI Taxonomy" id="6293"/>
    <lineage>
        <taxon>Eukaryota</taxon>
        <taxon>Metazoa</taxon>
        <taxon>Ecdysozoa</taxon>
        <taxon>Nematoda</taxon>
        <taxon>Chromadorea</taxon>
        <taxon>Rhabditida</taxon>
        <taxon>Spirurina</taxon>
        <taxon>Spiruromorpha</taxon>
        <taxon>Filarioidea</taxon>
        <taxon>Onchocercidae</taxon>
        <taxon>Wuchereria</taxon>
    </lineage>
</organism>
<feature type="chain" id="PRO_5010501064" description="Ig-like domain-containing protein" evidence="1">
    <location>
        <begin position="20"/>
        <end position="466"/>
    </location>
</feature>
<evidence type="ECO:0000313" key="4">
    <source>
        <dbReference type="WBParaSite" id="maker-PairedContig_138-snap-gene-0.12-mRNA-1"/>
    </source>
</evidence>
<accession>J9F237</accession>
<dbReference type="EMBL" id="ADBV01000096">
    <property type="protein sequence ID" value="EJW88533.1"/>
    <property type="molecule type" value="Genomic_DNA"/>
</dbReference>
<reference evidence="3" key="1">
    <citation type="submission" date="2012-08" db="EMBL/GenBank/DDBJ databases">
        <title>The Genome Sequence of Wuchereria bancrofti.</title>
        <authorList>
            <person name="Nutman T.B."/>
            <person name="Fink D.L."/>
            <person name="Russ C."/>
            <person name="Young S."/>
            <person name="Zeng Q."/>
            <person name="Koehrsen M."/>
            <person name="Alvarado L."/>
            <person name="Berlin A."/>
            <person name="Chapman S.B."/>
            <person name="Chen Z."/>
            <person name="Freedman E."/>
            <person name="Gellesch M."/>
            <person name="Goldberg J."/>
            <person name="Griggs A."/>
            <person name="Gujja S."/>
            <person name="Heilman E.R."/>
            <person name="Heiman D."/>
            <person name="Hepburn T."/>
            <person name="Howarth C."/>
            <person name="Jen D."/>
            <person name="Larson L."/>
            <person name="Lewis B."/>
            <person name="Mehta T."/>
            <person name="Park D."/>
            <person name="Pearson M."/>
            <person name="Roberts A."/>
            <person name="Saif S."/>
            <person name="Shea T."/>
            <person name="Shenoy N."/>
            <person name="Sisk P."/>
            <person name="Stolte C."/>
            <person name="Sykes S."/>
            <person name="Walk T."/>
            <person name="White J."/>
            <person name="Yandava C."/>
            <person name="Haas B."/>
            <person name="Henn M.R."/>
            <person name="Nusbaum C."/>
            <person name="Birren B."/>
        </authorList>
    </citation>
    <scope>NUCLEOTIDE SEQUENCE [LARGE SCALE GENOMIC DNA]</scope>
    <source>
        <strain evidence="3">NA</strain>
    </source>
</reference>
<feature type="signal peptide" evidence="1">
    <location>
        <begin position="1"/>
        <end position="19"/>
    </location>
</feature>
<evidence type="ECO:0000313" key="3">
    <source>
        <dbReference type="Proteomes" id="UP000004810"/>
    </source>
</evidence>
<evidence type="ECO:0000256" key="1">
    <source>
        <dbReference type="SAM" id="SignalP"/>
    </source>
</evidence>
<dbReference type="AlphaFoldDB" id="J9F237"/>
<proteinExistence type="predicted"/>
<dbReference type="WBParaSite" id="maker-PairedContig_138-snap-gene-0.12-mRNA-1">
    <property type="protein sequence ID" value="maker-PairedContig_138-snap-gene-0.12-mRNA-1"/>
    <property type="gene ID" value="maker-PairedContig_138-snap-gene-0.12"/>
</dbReference>